<organism evidence="2 3">
    <name type="scientific">Marinactinospora rubrisoli</name>
    <dbReference type="NCBI Taxonomy" id="2715399"/>
    <lineage>
        <taxon>Bacteria</taxon>
        <taxon>Bacillati</taxon>
        <taxon>Actinomycetota</taxon>
        <taxon>Actinomycetes</taxon>
        <taxon>Streptosporangiales</taxon>
        <taxon>Nocardiopsidaceae</taxon>
        <taxon>Marinactinospora</taxon>
    </lineage>
</organism>
<accession>A0ABW2KN17</accession>
<gene>
    <name evidence="2" type="ORF">ACFQRF_23325</name>
</gene>
<comment type="caution">
    <text evidence="2">The sequence shown here is derived from an EMBL/GenBank/DDBJ whole genome shotgun (WGS) entry which is preliminary data.</text>
</comment>
<feature type="region of interest" description="Disordered" evidence="1">
    <location>
        <begin position="213"/>
        <end position="249"/>
    </location>
</feature>
<feature type="compositionally biased region" description="Pro residues" evidence="1">
    <location>
        <begin position="442"/>
        <end position="452"/>
    </location>
</feature>
<feature type="region of interest" description="Disordered" evidence="1">
    <location>
        <begin position="427"/>
        <end position="470"/>
    </location>
</feature>
<dbReference type="Pfam" id="PF09661">
    <property type="entry name" value="DUF2398"/>
    <property type="match status" value="1"/>
</dbReference>
<evidence type="ECO:0000313" key="2">
    <source>
        <dbReference type="EMBL" id="MFC7330666.1"/>
    </source>
</evidence>
<feature type="compositionally biased region" description="Basic and acidic residues" evidence="1">
    <location>
        <begin position="338"/>
        <end position="349"/>
    </location>
</feature>
<proteinExistence type="predicted"/>
<dbReference type="EMBL" id="JBHTBH010000013">
    <property type="protein sequence ID" value="MFC7330666.1"/>
    <property type="molecule type" value="Genomic_DNA"/>
</dbReference>
<name>A0ABW2KN17_9ACTN</name>
<dbReference type="RefSeq" id="WP_379873312.1">
    <property type="nucleotide sequence ID" value="NZ_JBHTBH010000013.1"/>
</dbReference>
<evidence type="ECO:0000313" key="3">
    <source>
        <dbReference type="Proteomes" id="UP001596540"/>
    </source>
</evidence>
<dbReference type="Proteomes" id="UP001596540">
    <property type="component" value="Unassembled WGS sequence"/>
</dbReference>
<reference evidence="3" key="1">
    <citation type="journal article" date="2019" name="Int. J. Syst. Evol. Microbiol.">
        <title>The Global Catalogue of Microorganisms (GCM) 10K type strain sequencing project: providing services to taxonomists for standard genome sequencing and annotation.</title>
        <authorList>
            <consortium name="The Broad Institute Genomics Platform"/>
            <consortium name="The Broad Institute Genome Sequencing Center for Infectious Disease"/>
            <person name="Wu L."/>
            <person name="Ma J."/>
        </authorList>
    </citation>
    <scope>NUCLEOTIDE SEQUENCE [LARGE SCALE GENOMIC DNA]</scope>
    <source>
        <strain evidence="3">CGMCC 4.7382</strain>
    </source>
</reference>
<dbReference type="NCBIfam" id="TIGR02678">
    <property type="entry name" value="TIGR02678 family protein"/>
    <property type="match status" value="1"/>
</dbReference>
<protein>
    <submittedName>
        <fullName evidence="2">TIGR02678 family protein</fullName>
    </submittedName>
</protein>
<feature type="compositionally biased region" description="Low complexity" evidence="1">
    <location>
        <begin position="221"/>
        <end position="243"/>
    </location>
</feature>
<dbReference type="InterPro" id="IPR013494">
    <property type="entry name" value="CHP02678"/>
</dbReference>
<sequence length="470" mass="49080">MSRAEPPIDLGERVALRGLDEIGTAQLRRCVRTLLRRPLLRADGPDGDVLATVRRHADRLQTLFQSYLGYRLVVEPTFARLYKTDPPTGGTRGAHKPNGTPFTPRGYAYLALVLAVLTGGGGQLLLSGLVADVRAAAAEAGLELGTGIVDRRALAAALRHLIDLGVLTETDGSVAPWAEDAGREALLTVDVELLRHLVAAPLSRVVAPGEPVAGNEAGMDSSPSGCGAGSAPSGCGAGSAPSGRGAGEVHRLRRRLVEDPVVHRSDLSPAQRAWLRQNLRREAELLEDVTGLRLEARAEGVLAVDPDGYLTDLAFPAAGSTARVALLALAELTVADAEDARDGDRHDGGRPSGGAPGDEDPAPGWRVVSAERFAAAVAGLVDRYPRAWSREAVRDADRLTQAVARTLIQAGLARALPGGAVALSPAAARYRPLPDGPEGEPEPSPAGQPAEPPEGQESLFAVDGPRSTGR</sequence>
<feature type="region of interest" description="Disordered" evidence="1">
    <location>
        <begin position="338"/>
        <end position="364"/>
    </location>
</feature>
<keyword evidence="3" id="KW-1185">Reference proteome</keyword>
<evidence type="ECO:0000256" key="1">
    <source>
        <dbReference type="SAM" id="MobiDB-lite"/>
    </source>
</evidence>